<dbReference type="SUPFAM" id="SSF53254">
    <property type="entry name" value="Phosphoglycerate mutase-like"/>
    <property type="match status" value="1"/>
</dbReference>
<keyword evidence="4 8" id="KW-0732">Signal</keyword>
<feature type="chain" id="PRO_5029832155" description="acid phosphatase" evidence="8">
    <location>
        <begin position="17"/>
        <end position="386"/>
    </location>
</feature>
<evidence type="ECO:0000256" key="2">
    <source>
        <dbReference type="ARBA" id="ARBA00005375"/>
    </source>
</evidence>
<accession>A0A7M7HJ50</accession>
<keyword evidence="7" id="KW-0325">Glycoprotein</keyword>
<protein>
    <recommendedName>
        <fullName evidence="3">acid phosphatase</fullName>
        <ecNumber evidence="3">3.1.3.2</ecNumber>
    </recommendedName>
</protein>
<keyword evidence="10" id="KW-1185">Reference proteome</keyword>
<dbReference type="Gene3D" id="3.40.50.1240">
    <property type="entry name" value="Phosphoglycerate mutase-like"/>
    <property type="match status" value="1"/>
</dbReference>
<dbReference type="InterPro" id="IPR000560">
    <property type="entry name" value="His_Pase_clade-2"/>
</dbReference>
<dbReference type="SMR" id="A0A7M7HJ50"/>
<evidence type="ECO:0000256" key="7">
    <source>
        <dbReference type="ARBA" id="ARBA00023180"/>
    </source>
</evidence>
<dbReference type="KEGG" id="nvi:100123287"/>
<evidence type="ECO:0000256" key="8">
    <source>
        <dbReference type="SAM" id="SignalP"/>
    </source>
</evidence>
<comment type="similarity">
    <text evidence="2">Belongs to the histidine acid phosphatase family.</text>
</comment>
<dbReference type="EC" id="3.1.3.2" evidence="3"/>
<dbReference type="Proteomes" id="UP000002358">
    <property type="component" value="Chromosome 5"/>
</dbReference>
<gene>
    <name evidence="9" type="primary">100123287</name>
</gene>
<dbReference type="AlphaFoldDB" id="A0A7M7HJ50"/>
<name>A0A7M7HJ50_NASVI</name>
<keyword evidence="6" id="KW-1015">Disulfide bond</keyword>
<dbReference type="InterPro" id="IPR033379">
    <property type="entry name" value="Acid_Pase_AS"/>
</dbReference>
<evidence type="ECO:0000256" key="4">
    <source>
        <dbReference type="ARBA" id="ARBA00022729"/>
    </source>
</evidence>
<sequence>MTALPVFFALLVVAGCSPVIREDLKLELVQVLFRHGERTPQANESKLIGNSSRALQEPWGYSQLTNNGKRQEYKIGQLLRERYSEFLGELFRPEYVHAVSSDYDRTKASLQLVLASLYAPSDELVWNKDLDWMPIPTHYAPKKLDALFSMWTECPKFEKAWQKLMKSSDIKQQVTQFEDLFKNLSQYYPETYFDLEQLFYMNNLLIIESSLDAPYPEWYTPELHQQISKGSKLYLDTLSYTPGLIRLNGGPLTRRFVENLNVKSKRVNPRKIYLYSGHEFTLYAFAKAHNITLVKSPVYGSAIILEKLRNCDGDIFVKMYLWTGVSEELQPIKLPNCDEYCRVDDYLNLVQTSLPSDDEMRCLYKNLKPTDLEKIMASDVLGTISD</sequence>
<proteinExistence type="inferred from homology"/>
<organism evidence="9 10">
    <name type="scientific">Nasonia vitripennis</name>
    <name type="common">Parasitic wasp</name>
    <dbReference type="NCBI Taxonomy" id="7425"/>
    <lineage>
        <taxon>Eukaryota</taxon>
        <taxon>Metazoa</taxon>
        <taxon>Ecdysozoa</taxon>
        <taxon>Arthropoda</taxon>
        <taxon>Hexapoda</taxon>
        <taxon>Insecta</taxon>
        <taxon>Pterygota</taxon>
        <taxon>Neoptera</taxon>
        <taxon>Endopterygota</taxon>
        <taxon>Hymenoptera</taxon>
        <taxon>Apocrita</taxon>
        <taxon>Proctotrupomorpha</taxon>
        <taxon>Chalcidoidea</taxon>
        <taxon>Pteromalidae</taxon>
        <taxon>Pteromalinae</taxon>
        <taxon>Nasonia</taxon>
    </lineage>
</organism>
<evidence type="ECO:0000256" key="6">
    <source>
        <dbReference type="ARBA" id="ARBA00023157"/>
    </source>
</evidence>
<evidence type="ECO:0000256" key="1">
    <source>
        <dbReference type="ARBA" id="ARBA00000032"/>
    </source>
</evidence>
<evidence type="ECO:0000256" key="5">
    <source>
        <dbReference type="ARBA" id="ARBA00022801"/>
    </source>
</evidence>
<dbReference type="OrthoDB" id="10257284at2759"/>
<reference evidence="9" key="1">
    <citation type="submission" date="2021-01" db="UniProtKB">
        <authorList>
            <consortium name="EnsemblMetazoa"/>
        </authorList>
    </citation>
    <scope>IDENTIFICATION</scope>
</reference>
<evidence type="ECO:0000256" key="3">
    <source>
        <dbReference type="ARBA" id="ARBA00012646"/>
    </source>
</evidence>
<dbReference type="Pfam" id="PF00328">
    <property type="entry name" value="His_Phos_2"/>
    <property type="match status" value="1"/>
</dbReference>
<dbReference type="GO" id="GO:0003993">
    <property type="term" value="F:acid phosphatase activity"/>
    <property type="evidence" value="ECO:0007669"/>
    <property type="project" value="UniProtKB-EC"/>
</dbReference>
<dbReference type="InParanoid" id="A0A7M7HJ50"/>
<dbReference type="InterPro" id="IPR050645">
    <property type="entry name" value="Histidine_acid_phosphatase"/>
</dbReference>
<evidence type="ECO:0000313" key="10">
    <source>
        <dbReference type="Proteomes" id="UP000002358"/>
    </source>
</evidence>
<dbReference type="PANTHER" id="PTHR11567:SF211">
    <property type="entry name" value="PROSTATIC ACID PHOSPHATASE"/>
    <property type="match status" value="1"/>
</dbReference>
<dbReference type="PROSITE" id="PS00616">
    <property type="entry name" value="HIS_ACID_PHOSPHAT_1"/>
    <property type="match status" value="1"/>
</dbReference>
<dbReference type="PANTHER" id="PTHR11567">
    <property type="entry name" value="ACID PHOSPHATASE-RELATED"/>
    <property type="match status" value="1"/>
</dbReference>
<comment type="catalytic activity">
    <reaction evidence="1">
        <text>a phosphate monoester + H2O = an alcohol + phosphate</text>
        <dbReference type="Rhea" id="RHEA:15017"/>
        <dbReference type="ChEBI" id="CHEBI:15377"/>
        <dbReference type="ChEBI" id="CHEBI:30879"/>
        <dbReference type="ChEBI" id="CHEBI:43474"/>
        <dbReference type="ChEBI" id="CHEBI:67140"/>
        <dbReference type="EC" id="3.1.3.2"/>
    </reaction>
</comment>
<dbReference type="EnsemblMetazoa" id="XM_008218970">
    <property type="protein sequence ID" value="XP_008217192"/>
    <property type="gene ID" value="LOC100123287"/>
</dbReference>
<feature type="signal peptide" evidence="8">
    <location>
        <begin position="1"/>
        <end position="16"/>
    </location>
</feature>
<dbReference type="CDD" id="cd07061">
    <property type="entry name" value="HP_HAP_like"/>
    <property type="match status" value="1"/>
</dbReference>
<evidence type="ECO:0000313" key="9">
    <source>
        <dbReference type="EnsemblMetazoa" id="XP_008217192"/>
    </source>
</evidence>
<keyword evidence="5" id="KW-0378">Hydrolase</keyword>
<dbReference type="InterPro" id="IPR029033">
    <property type="entry name" value="His_PPase_superfam"/>
</dbReference>